<gene>
    <name evidence="2" type="ORF">F907_00824</name>
</gene>
<dbReference type="HOGENOM" id="CLU_1340857_0_0_6"/>
<dbReference type="Proteomes" id="UP000014559">
    <property type="component" value="Unassembled WGS sequence"/>
</dbReference>
<evidence type="ECO:0000256" key="1">
    <source>
        <dbReference type="SAM" id="Phobius"/>
    </source>
</evidence>
<reference evidence="2 3" key="1">
    <citation type="submission" date="2013-06" db="EMBL/GenBank/DDBJ databases">
        <title>The Genome Sequence of Acinetobacter sp. NIPH 2036.</title>
        <authorList>
            <consortium name="The Broad Institute Genome Sequencing Platform"/>
            <consortium name="The Broad Institute Genome Sequencing Center for Infectious Disease"/>
            <person name="Cerqueira G."/>
            <person name="Feldgarden M."/>
            <person name="Courvalin P."/>
            <person name="Perichon B."/>
            <person name="Grillot-Courvalin C."/>
            <person name="Clermont D."/>
            <person name="Rocha E."/>
            <person name="Yoon E.-J."/>
            <person name="Nemec A."/>
            <person name="Young S.K."/>
            <person name="Zeng Q."/>
            <person name="Gargeya S."/>
            <person name="Fitzgerald M."/>
            <person name="Abouelleil A."/>
            <person name="Alvarado L."/>
            <person name="Berlin A.M."/>
            <person name="Chapman S.B."/>
            <person name="Dewar J."/>
            <person name="Goldberg J."/>
            <person name="Griggs A."/>
            <person name="Gujja S."/>
            <person name="Hansen M."/>
            <person name="Howarth C."/>
            <person name="Imamovic A."/>
            <person name="Larimer J."/>
            <person name="McCowan C."/>
            <person name="Murphy C."/>
            <person name="Pearson M."/>
            <person name="Priest M."/>
            <person name="Roberts A."/>
            <person name="Saif S."/>
            <person name="Shea T."/>
            <person name="Sykes S."/>
            <person name="Wortman J."/>
            <person name="Nusbaum C."/>
            <person name="Birren B."/>
        </authorList>
    </citation>
    <scope>NUCLEOTIDE SEQUENCE [LARGE SCALE GENOMIC DNA]</scope>
    <source>
        <strain evidence="2 3">NIPH 2036</strain>
    </source>
</reference>
<name>S3TD62_9GAMM</name>
<sequence>MKRRSEFFLKVILWTVVSYTISLLIYWTMKNIIGFNTDSISAFGSILGAIATFFAALIAIYIFNGWKNQHNKSVIANEAKLSFNKIHLERNKIHEMKFMLLEIQDLNPRELPVFKGQILKKIEELELIHNSNNQPTDEFINLIEDSKLHDLICKYSDHLGTFLNIKVSEMDHNIEVYAEITDIVIKAENYNQEVLQELKTYIFA</sequence>
<keyword evidence="1" id="KW-1133">Transmembrane helix</keyword>
<keyword evidence="1" id="KW-0812">Transmembrane</keyword>
<evidence type="ECO:0000313" key="2">
    <source>
        <dbReference type="EMBL" id="EPG39521.1"/>
    </source>
</evidence>
<dbReference type="EMBL" id="ATGK01000008">
    <property type="protein sequence ID" value="EPG39521.1"/>
    <property type="molecule type" value="Genomic_DNA"/>
</dbReference>
<evidence type="ECO:0000313" key="3">
    <source>
        <dbReference type="Proteomes" id="UP000014559"/>
    </source>
</evidence>
<organism evidence="2 3">
    <name type="scientific">Acinetobacter colistiniresistens</name>
    <dbReference type="NCBI Taxonomy" id="280145"/>
    <lineage>
        <taxon>Bacteria</taxon>
        <taxon>Pseudomonadati</taxon>
        <taxon>Pseudomonadota</taxon>
        <taxon>Gammaproteobacteria</taxon>
        <taxon>Moraxellales</taxon>
        <taxon>Moraxellaceae</taxon>
        <taxon>Acinetobacter</taxon>
    </lineage>
</organism>
<feature type="transmembrane region" description="Helical" evidence="1">
    <location>
        <begin position="40"/>
        <end position="63"/>
    </location>
</feature>
<feature type="transmembrane region" description="Helical" evidence="1">
    <location>
        <begin position="7"/>
        <end position="28"/>
    </location>
</feature>
<keyword evidence="1" id="KW-0472">Membrane</keyword>
<dbReference type="GeneID" id="45418882"/>
<accession>S3TD62</accession>
<dbReference type="PATRIC" id="fig|1217696.3.peg.800"/>
<dbReference type="RefSeq" id="WP_016651733.1">
    <property type="nucleotide sequence ID" value="NZ_KE340379.1"/>
</dbReference>
<comment type="caution">
    <text evidence="2">The sequence shown here is derived from an EMBL/GenBank/DDBJ whole genome shotgun (WGS) entry which is preliminary data.</text>
</comment>
<proteinExistence type="predicted"/>
<protein>
    <submittedName>
        <fullName evidence="2">Uncharacterized protein</fullName>
    </submittedName>
</protein>
<dbReference type="AlphaFoldDB" id="S3TD62"/>